<dbReference type="EMBL" id="CP042430">
    <property type="protein sequence ID" value="QEC49005.1"/>
    <property type="molecule type" value="Genomic_DNA"/>
</dbReference>
<evidence type="ECO:0000259" key="2">
    <source>
        <dbReference type="Pfam" id="PF01471"/>
    </source>
</evidence>
<feature type="chain" id="PRO_5023026452" description="Peptidoglycan binding-like domain-containing protein" evidence="1">
    <location>
        <begin position="25"/>
        <end position="298"/>
    </location>
</feature>
<name>A0A5B8U7V2_9ACTN</name>
<dbReference type="PANTHER" id="PTHR41533">
    <property type="entry name" value="L,D-TRANSPEPTIDASE HI_1667-RELATED"/>
    <property type="match status" value="1"/>
</dbReference>
<dbReference type="SUPFAM" id="SSF47090">
    <property type="entry name" value="PGBD-like"/>
    <property type="match status" value="2"/>
</dbReference>
<dbReference type="OrthoDB" id="9815778at2"/>
<dbReference type="Proteomes" id="UP000321805">
    <property type="component" value="Chromosome"/>
</dbReference>
<dbReference type="InterPro" id="IPR036366">
    <property type="entry name" value="PGBDSf"/>
</dbReference>
<keyword evidence="4" id="KW-1185">Reference proteome</keyword>
<feature type="domain" description="Peptidoglycan binding-like" evidence="2">
    <location>
        <begin position="112"/>
        <end position="155"/>
    </location>
</feature>
<dbReference type="InterPro" id="IPR002477">
    <property type="entry name" value="Peptidoglycan-bd-like"/>
</dbReference>
<reference evidence="3 4" key="1">
    <citation type="journal article" date="2018" name="J. Microbiol.">
        <title>Baekduia soli gen. nov., sp. nov., a novel bacterium isolated from the soil of Baekdu Mountain and proposal of a novel family name, Baekduiaceae fam. nov.</title>
        <authorList>
            <person name="An D.S."/>
            <person name="Siddiqi M.Z."/>
            <person name="Kim K.H."/>
            <person name="Yu H.S."/>
            <person name="Im W.T."/>
        </authorList>
    </citation>
    <scope>NUCLEOTIDE SEQUENCE [LARGE SCALE GENOMIC DNA]</scope>
    <source>
        <strain evidence="3 4">BR7-21</strain>
    </source>
</reference>
<feature type="signal peptide" evidence="1">
    <location>
        <begin position="1"/>
        <end position="24"/>
    </location>
</feature>
<evidence type="ECO:0000313" key="3">
    <source>
        <dbReference type="EMBL" id="QEC49005.1"/>
    </source>
</evidence>
<dbReference type="KEGG" id="bsol:FSW04_16455"/>
<keyword evidence="1" id="KW-0732">Signal</keyword>
<feature type="domain" description="Peptidoglycan binding-like" evidence="2">
    <location>
        <begin position="40"/>
        <end position="84"/>
    </location>
</feature>
<dbReference type="Gene3D" id="1.10.101.10">
    <property type="entry name" value="PGBD-like superfamily/PGBD"/>
    <property type="match status" value="2"/>
</dbReference>
<dbReference type="InterPro" id="IPR036365">
    <property type="entry name" value="PGBD-like_sf"/>
</dbReference>
<dbReference type="RefSeq" id="WP_146921175.1">
    <property type="nucleotide sequence ID" value="NZ_CP042430.1"/>
</dbReference>
<dbReference type="InterPro" id="IPR052905">
    <property type="entry name" value="LD-transpeptidase_YkuD-like"/>
</dbReference>
<organism evidence="3 4">
    <name type="scientific">Baekduia soli</name>
    <dbReference type="NCBI Taxonomy" id="496014"/>
    <lineage>
        <taxon>Bacteria</taxon>
        <taxon>Bacillati</taxon>
        <taxon>Actinomycetota</taxon>
        <taxon>Thermoleophilia</taxon>
        <taxon>Solirubrobacterales</taxon>
        <taxon>Baekduiaceae</taxon>
        <taxon>Baekduia</taxon>
    </lineage>
</organism>
<gene>
    <name evidence="3" type="ORF">FSW04_16455</name>
</gene>
<protein>
    <recommendedName>
        <fullName evidence="2">Peptidoglycan binding-like domain-containing protein</fullName>
    </recommendedName>
</protein>
<evidence type="ECO:0000256" key="1">
    <source>
        <dbReference type="SAM" id="SignalP"/>
    </source>
</evidence>
<sequence>MPPVRPRLLLALLAVLLLALPAAAADARSLKRGSHGTAVKRLQRALHLTPDGVFGPGTARVVRRFQRRHHLHADGVVGAQTWSMIRRSRRASSGSAADGGRVRTRGSAVALLQRRLGVAADGVFGPGTARAVRTFQRAHGLTADGIVGPGTWSALGVGGAHPVLKRARLGSGAAGGVPRHVLLLRRAIAAGDRIAHLPYIYGGGHGSFHAAGYDCSGSVSYVLHGMGRLDRPMDSGELMHYGSPGRGRFVTIYANPGHAFMVINGRRYDTSGRSADGSRWQADARSTAGYVARHPAGL</sequence>
<evidence type="ECO:0000313" key="4">
    <source>
        <dbReference type="Proteomes" id="UP000321805"/>
    </source>
</evidence>
<proteinExistence type="predicted"/>
<accession>A0A5B8U7V2</accession>
<dbReference type="Pfam" id="PF01471">
    <property type="entry name" value="PG_binding_1"/>
    <property type="match status" value="2"/>
</dbReference>
<dbReference type="PANTHER" id="PTHR41533:SF2">
    <property type="entry name" value="BLR7131 PROTEIN"/>
    <property type="match status" value="1"/>
</dbReference>
<dbReference type="AlphaFoldDB" id="A0A5B8U7V2"/>
<dbReference type="Gene3D" id="3.90.1720.10">
    <property type="entry name" value="endopeptidase domain like (from Nostoc punctiforme)"/>
    <property type="match status" value="1"/>
</dbReference>